<keyword evidence="2" id="KW-0575">Peroxidase</keyword>
<keyword evidence="3" id="KW-0560">Oxidoreductase</keyword>
<reference evidence="4 5" key="1">
    <citation type="journal article" date="2019" name="Sci. Rep.">
        <title>A high-quality genome of Eragrostis curvula grass provides insights into Poaceae evolution and supports new strategies to enhance forage quality.</title>
        <authorList>
            <person name="Carballo J."/>
            <person name="Santos B.A.C.M."/>
            <person name="Zappacosta D."/>
            <person name="Garbus I."/>
            <person name="Selva J.P."/>
            <person name="Gallo C.A."/>
            <person name="Diaz A."/>
            <person name="Albertini E."/>
            <person name="Caccamo M."/>
            <person name="Echenique V."/>
        </authorList>
    </citation>
    <scope>NUCLEOTIDE SEQUENCE [LARGE SCALE GENOMIC DNA]</scope>
    <source>
        <strain evidence="5">cv. Victoria</strain>
        <tissue evidence="4">Leaf</tissue>
    </source>
</reference>
<keyword evidence="5" id="KW-1185">Reference proteome</keyword>
<gene>
    <name evidence="4" type="ORF">EJB05_28322</name>
</gene>
<organism evidence="4 5">
    <name type="scientific">Eragrostis curvula</name>
    <name type="common">weeping love grass</name>
    <dbReference type="NCBI Taxonomy" id="38414"/>
    <lineage>
        <taxon>Eukaryota</taxon>
        <taxon>Viridiplantae</taxon>
        <taxon>Streptophyta</taxon>
        <taxon>Embryophyta</taxon>
        <taxon>Tracheophyta</taxon>
        <taxon>Spermatophyta</taxon>
        <taxon>Magnoliopsida</taxon>
        <taxon>Liliopsida</taxon>
        <taxon>Poales</taxon>
        <taxon>Poaceae</taxon>
        <taxon>PACMAD clade</taxon>
        <taxon>Chloridoideae</taxon>
        <taxon>Eragrostideae</taxon>
        <taxon>Eragrostidinae</taxon>
        <taxon>Eragrostis</taxon>
    </lineage>
</organism>
<dbReference type="SUPFAM" id="SSF52833">
    <property type="entry name" value="Thioredoxin-like"/>
    <property type="match status" value="1"/>
</dbReference>
<feature type="non-terminal residue" evidence="4">
    <location>
        <position position="1"/>
    </location>
</feature>
<dbReference type="InterPro" id="IPR000889">
    <property type="entry name" value="Glutathione_peroxidase"/>
</dbReference>
<dbReference type="Proteomes" id="UP000324897">
    <property type="component" value="Chromosome 2"/>
</dbReference>
<dbReference type="PROSITE" id="PS51355">
    <property type="entry name" value="GLUTATHIONE_PEROXID_3"/>
    <property type="match status" value="1"/>
</dbReference>
<dbReference type="EMBL" id="RWGY01000013">
    <property type="protein sequence ID" value="TVU25812.1"/>
    <property type="molecule type" value="Genomic_DNA"/>
</dbReference>
<evidence type="ECO:0000256" key="3">
    <source>
        <dbReference type="ARBA" id="ARBA00023002"/>
    </source>
</evidence>
<dbReference type="Gene3D" id="3.40.30.10">
    <property type="entry name" value="Glutaredoxin"/>
    <property type="match status" value="1"/>
</dbReference>
<dbReference type="Gramene" id="TVU25812">
    <property type="protein sequence ID" value="TVU25812"/>
    <property type="gene ID" value="EJB05_28322"/>
</dbReference>
<dbReference type="Pfam" id="PF00255">
    <property type="entry name" value="GSHPx"/>
    <property type="match status" value="1"/>
</dbReference>
<comment type="caution">
    <text evidence="4">The sequence shown here is derived from an EMBL/GenBank/DDBJ whole genome shotgun (WGS) entry which is preliminary data.</text>
</comment>
<dbReference type="GO" id="GO:0004601">
    <property type="term" value="F:peroxidase activity"/>
    <property type="evidence" value="ECO:0007669"/>
    <property type="project" value="UniProtKB-KW"/>
</dbReference>
<protein>
    <submittedName>
        <fullName evidence="4">Uncharacterized protein</fullName>
    </submittedName>
</protein>
<accession>A0A5J9UPW6</accession>
<comment type="similarity">
    <text evidence="1">Belongs to the glutathione peroxidase family.</text>
</comment>
<evidence type="ECO:0000313" key="5">
    <source>
        <dbReference type="Proteomes" id="UP000324897"/>
    </source>
</evidence>
<sequence>LELLAFLCNQFAGQEPGNNEEIQETACTRFKAEFPTFDKKDKEIKDIDRSSRIQMILQHIV</sequence>
<dbReference type="GO" id="GO:0006979">
    <property type="term" value="P:response to oxidative stress"/>
    <property type="evidence" value="ECO:0007669"/>
    <property type="project" value="InterPro"/>
</dbReference>
<dbReference type="PANTHER" id="PTHR11592:SF78">
    <property type="entry name" value="GLUTATHIONE PEROXIDASE"/>
    <property type="match status" value="1"/>
</dbReference>
<evidence type="ECO:0000256" key="1">
    <source>
        <dbReference type="ARBA" id="ARBA00006926"/>
    </source>
</evidence>
<dbReference type="PANTHER" id="PTHR11592">
    <property type="entry name" value="GLUTATHIONE PEROXIDASE"/>
    <property type="match status" value="1"/>
</dbReference>
<proteinExistence type="inferred from homology"/>
<dbReference type="AlphaFoldDB" id="A0A5J9UPW6"/>
<dbReference type="InterPro" id="IPR036249">
    <property type="entry name" value="Thioredoxin-like_sf"/>
</dbReference>
<dbReference type="OrthoDB" id="446890at2759"/>
<name>A0A5J9UPW6_9POAL</name>
<evidence type="ECO:0000313" key="4">
    <source>
        <dbReference type="EMBL" id="TVU25812.1"/>
    </source>
</evidence>
<evidence type="ECO:0000256" key="2">
    <source>
        <dbReference type="ARBA" id="ARBA00022559"/>
    </source>
</evidence>